<name>A0A367JFB7_RHIAZ</name>
<reference evidence="2 3" key="1">
    <citation type="journal article" date="2018" name="G3 (Bethesda)">
        <title>Phylogenetic and Phylogenomic Definition of Rhizopus Species.</title>
        <authorList>
            <person name="Gryganskyi A.P."/>
            <person name="Golan J."/>
            <person name="Dolatabadi S."/>
            <person name="Mondo S."/>
            <person name="Robb S."/>
            <person name="Idnurm A."/>
            <person name="Muszewska A."/>
            <person name="Steczkiewicz K."/>
            <person name="Masonjones S."/>
            <person name="Liao H.L."/>
            <person name="Gajdeczka M.T."/>
            <person name="Anike F."/>
            <person name="Vuek A."/>
            <person name="Anishchenko I.M."/>
            <person name="Voigt K."/>
            <person name="de Hoog G.S."/>
            <person name="Smith M.E."/>
            <person name="Heitman J."/>
            <person name="Vilgalys R."/>
            <person name="Stajich J.E."/>
        </authorList>
    </citation>
    <scope>NUCLEOTIDE SEQUENCE [LARGE SCALE GENOMIC DNA]</scope>
    <source>
        <strain evidence="2 3">CBS 357.93</strain>
    </source>
</reference>
<organism evidence="2 3">
    <name type="scientific">Rhizopus azygosporus</name>
    <name type="common">Rhizopus microsporus var. azygosporus</name>
    <dbReference type="NCBI Taxonomy" id="86630"/>
    <lineage>
        <taxon>Eukaryota</taxon>
        <taxon>Fungi</taxon>
        <taxon>Fungi incertae sedis</taxon>
        <taxon>Mucoromycota</taxon>
        <taxon>Mucoromycotina</taxon>
        <taxon>Mucoromycetes</taxon>
        <taxon>Mucorales</taxon>
        <taxon>Mucorineae</taxon>
        <taxon>Rhizopodaceae</taxon>
        <taxon>Rhizopus</taxon>
    </lineage>
</organism>
<evidence type="ECO:0000313" key="3">
    <source>
        <dbReference type="Proteomes" id="UP000252139"/>
    </source>
</evidence>
<feature type="region of interest" description="Disordered" evidence="1">
    <location>
        <begin position="1"/>
        <end position="58"/>
    </location>
</feature>
<sequence length="689" mass="79086">MQGKSKPRGNAEAKRKSKKQNTKSDVNGSEIKEQEEVEEQEYNDIFEKEPRVPTKEAEVQEYTEIPENKSQMIIKDVHDEDLLMEPYGVEISDMNVPSEQTELIQPVELAPKQAIPYKALPEELDTISSITLGNTRYDAVIRKSFSQEPFHDDQEQYKNGKGFYRNDEILGELQKQSMIASKAEYVQYIEDIFNANHHDDQSFLNLINTSVDIWMKEWDKKRCRTDRNLQWNNIYGRIHYRNPLPVINEISLINVDDPNALGWRLAHAFTECYDLQEYICLAAQVIEALYEKSINQMYLSEIVESTISYIIESSAYMDAVETFITCIHYLLVKMRDENVDNVDRLVNSDARDIATTLKSLLKLPISSASTGVSISMYQSGLDSFNQLMSNILEVTSHNDISYEPIKSIWSNIKINKVTTGSFYEQVKDMTKHLFAIYEKTQDNGAYVWDPREATSKIISLLEPFQGSFAPLQVALIKQLCSKVFINMERKYPTLQANYYSLLMKQFPALCERHGSLLIEHMEVFGVGSYHFTFNDVEIDLSNAIPKRAWSNIISTVDDSASGLYKKDITTYGFTNASLTCKVPHFEYKKVEGIPPWEDSGEAAIDIKNISFQVKIQTISEEYFGFSTQVLGCRCNIGHMDIHIKKSQYPEFVNALALRSIKTNAKARLEQELSDVAQTFFKKVFSVKLF</sequence>
<dbReference type="AlphaFoldDB" id="A0A367JFB7"/>
<dbReference type="Proteomes" id="UP000252139">
    <property type="component" value="Unassembled WGS sequence"/>
</dbReference>
<accession>A0A367JFB7</accession>
<dbReference type="OrthoDB" id="2234849at2759"/>
<evidence type="ECO:0000313" key="2">
    <source>
        <dbReference type="EMBL" id="RCH88610.1"/>
    </source>
</evidence>
<proteinExistence type="predicted"/>
<feature type="compositionally biased region" description="Acidic residues" evidence="1">
    <location>
        <begin position="33"/>
        <end position="44"/>
    </location>
</feature>
<protein>
    <submittedName>
        <fullName evidence="2">Uncharacterized protein</fullName>
    </submittedName>
</protein>
<comment type="caution">
    <text evidence="2">The sequence shown here is derived from an EMBL/GenBank/DDBJ whole genome shotgun (WGS) entry which is preliminary data.</text>
</comment>
<gene>
    <name evidence="2" type="ORF">CU097_009280</name>
</gene>
<dbReference type="EMBL" id="PJQL01001436">
    <property type="protein sequence ID" value="RCH88610.1"/>
    <property type="molecule type" value="Genomic_DNA"/>
</dbReference>
<dbReference type="Gene3D" id="3.15.10.10">
    <property type="entry name" value="Bactericidal permeability-increasing protein, domain 1"/>
    <property type="match status" value="1"/>
</dbReference>
<evidence type="ECO:0000256" key="1">
    <source>
        <dbReference type="SAM" id="MobiDB-lite"/>
    </source>
</evidence>
<keyword evidence="3" id="KW-1185">Reference proteome</keyword>
<feature type="compositionally biased region" description="Basic and acidic residues" evidence="1">
    <location>
        <begin position="45"/>
        <end position="58"/>
    </location>
</feature>